<evidence type="ECO:0000313" key="8">
    <source>
        <dbReference type="Proteomes" id="UP001050691"/>
    </source>
</evidence>
<evidence type="ECO:0000256" key="3">
    <source>
        <dbReference type="ARBA" id="ARBA00022989"/>
    </source>
</evidence>
<dbReference type="Proteomes" id="UP001050691">
    <property type="component" value="Unassembled WGS sequence"/>
</dbReference>
<organism evidence="7 8">
    <name type="scientific">Clathrus columnatus</name>
    <dbReference type="NCBI Taxonomy" id="1419009"/>
    <lineage>
        <taxon>Eukaryota</taxon>
        <taxon>Fungi</taxon>
        <taxon>Dikarya</taxon>
        <taxon>Basidiomycota</taxon>
        <taxon>Agaricomycotina</taxon>
        <taxon>Agaricomycetes</taxon>
        <taxon>Phallomycetidae</taxon>
        <taxon>Phallales</taxon>
        <taxon>Clathraceae</taxon>
        <taxon>Clathrus</taxon>
    </lineage>
</organism>
<keyword evidence="2 5" id="KW-0812">Transmembrane</keyword>
<dbReference type="GO" id="GO:0004671">
    <property type="term" value="F:protein C-terminal S-isoprenylcysteine carboxyl O-methyltransferase activity"/>
    <property type="evidence" value="ECO:0007669"/>
    <property type="project" value="UniProtKB-EC"/>
</dbReference>
<evidence type="ECO:0000256" key="4">
    <source>
        <dbReference type="ARBA" id="ARBA00023136"/>
    </source>
</evidence>
<feature type="transmembrane region" description="Helical" evidence="5">
    <location>
        <begin position="51"/>
        <end position="75"/>
    </location>
</feature>
<sequence length="418" mass="46903">MTEFPVLNISLLLSTSIAQYLGGRPPNPPSRQVDVYGISKDNVVEKNLRGIILHLVMRGFPIVLMCLDIVVMVFANKIIRGFEVSNALCPAHQDTTALRYLSFWTLSGALMTCLGSSLRLRCYRELGSLFTIEVVIQPNHRLVTSGPYAYIRHPSYTGAGLLLFGCLITCINPTSYVVRCGLTSTSTIMPWVLLGWTMWTLFFCVYMRRRAKVEDGLLHKRFSDEWESYRQKVPCSFVPVKFDLKASQCIQADAPRRILVYACRICQYDEIGENIPKPQRLSTLIRVSALSEGDNLCHIVIIQASIPPTSHLSSLDASGEPYSSETDADLDFPQPSPAIELTVLLGVAPNEHLQTLHSSYASYVATLAWMLDESHGRQRVPVVVGIALRKVVKEEERFVFLEIMQKVKNLLAQRYNTG</sequence>
<comment type="subcellular location">
    <subcellularLocation>
        <location evidence="5">Endoplasmic reticulum membrane</location>
        <topology evidence="5">Multi-pass membrane protein</topology>
    </subcellularLocation>
    <subcellularLocation>
        <location evidence="1">Membrane</location>
        <topology evidence="1">Multi-pass membrane protein</topology>
    </subcellularLocation>
</comment>
<evidence type="ECO:0000256" key="2">
    <source>
        <dbReference type="ARBA" id="ARBA00022692"/>
    </source>
</evidence>
<feature type="region of interest" description="Disordered" evidence="6">
    <location>
        <begin position="309"/>
        <end position="328"/>
    </location>
</feature>
<dbReference type="Pfam" id="PF04140">
    <property type="entry name" value="ICMT"/>
    <property type="match status" value="1"/>
</dbReference>
<dbReference type="Gene3D" id="3.30.230.90">
    <property type="match status" value="1"/>
</dbReference>
<keyword evidence="8" id="KW-1185">Reference proteome</keyword>
<dbReference type="InterPro" id="IPR007269">
    <property type="entry name" value="ICMT_MeTrfase"/>
</dbReference>
<dbReference type="AlphaFoldDB" id="A0AAV5ARF3"/>
<dbReference type="EMBL" id="BPWL01000011">
    <property type="protein sequence ID" value="GJJ15268.1"/>
    <property type="molecule type" value="Genomic_DNA"/>
</dbReference>
<comment type="similarity">
    <text evidence="5">Belongs to the class VI-like SAM-binding methyltransferase superfamily. Isoprenylcysteine carboxyl methyltransferase family.</text>
</comment>
<evidence type="ECO:0000313" key="7">
    <source>
        <dbReference type="EMBL" id="GJJ15268.1"/>
    </source>
</evidence>
<keyword evidence="3 5" id="KW-1133">Transmembrane helix</keyword>
<dbReference type="InterPro" id="IPR053720">
    <property type="entry name" value="Psm_Assembly_Chaperone"/>
</dbReference>
<keyword evidence="4 5" id="KW-0472">Membrane</keyword>
<dbReference type="EC" id="2.1.1.100" evidence="5"/>
<feature type="compositionally biased region" description="Polar residues" evidence="6">
    <location>
        <begin position="309"/>
        <end position="325"/>
    </location>
</feature>
<reference evidence="7" key="1">
    <citation type="submission" date="2021-10" db="EMBL/GenBank/DDBJ databases">
        <title>De novo Genome Assembly of Clathrus columnatus (Basidiomycota, Fungi) Using Illumina and Nanopore Sequence Data.</title>
        <authorList>
            <person name="Ogiso-Tanaka E."/>
            <person name="Itagaki H."/>
            <person name="Hosoya T."/>
            <person name="Hosaka K."/>
        </authorList>
    </citation>
    <scope>NUCLEOTIDE SEQUENCE</scope>
    <source>
        <strain evidence="7">MO-923</strain>
    </source>
</reference>
<evidence type="ECO:0000256" key="1">
    <source>
        <dbReference type="ARBA" id="ARBA00004141"/>
    </source>
</evidence>
<comment type="catalytic activity">
    <reaction evidence="5">
        <text>[protein]-C-terminal S-[(2E,6E)-farnesyl]-L-cysteine + S-adenosyl-L-methionine = [protein]-C-terminal S-[(2E,6E)-farnesyl]-L-cysteine methyl ester + S-adenosyl-L-homocysteine</text>
        <dbReference type="Rhea" id="RHEA:21672"/>
        <dbReference type="Rhea" id="RHEA-COMP:12125"/>
        <dbReference type="Rhea" id="RHEA-COMP:12126"/>
        <dbReference type="ChEBI" id="CHEBI:57856"/>
        <dbReference type="ChEBI" id="CHEBI:59789"/>
        <dbReference type="ChEBI" id="CHEBI:90510"/>
        <dbReference type="ChEBI" id="CHEBI:90511"/>
        <dbReference type="EC" id="2.1.1.100"/>
    </reaction>
</comment>
<protein>
    <recommendedName>
        <fullName evidence="5">Protein-S-isoprenylcysteine O-methyltransferase</fullName>
        <ecNumber evidence="5">2.1.1.100</ecNumber>
    </recommendedName>
</protein>
<accession>A0AAV5ARF3</accession>
<feature type="transmembrane region" description="Helical" evidence="5">
    <location>
        <begin position="188"/>
        <end position="207"/>
    </location>
</feature>
<name>A0AAV5ARF3_9AGAM</name>
<feature type="transmembrane region" description="Helical" evidence="5">
    <location>
        <begin position="156"/>
        <end position="176"/>
    </location>
</feature>
<dbReference type="PANTHER" id="PTHR12714:SF9">
    <property type="entry name" value="PROTEIN-S-ISOPRENYLCYSTEINE O-METHYLTRANSFERASE"/>
    <property type="match status" value="1"/>
</dbReference>
<dbReference type="GO" id="GO:0005789">
    <property type="term" value="C:endoplasmic reticulum membrane"/>
    <property type="evidence" value="ECO:0007669"/>
    <property type="project" value="UniProtKB-SubCell"/>
</dbReference>
<dbReference type="Gene3D" id="1.20.120.1630">
    <property type="match status" value="1"/>
</dbReference>
<evidence type="ECO:0000256" key="5">
    <source>
        <dbReference type="RuleBase" id="RU362022"/>
    </source>
</evidence>
<keyword evidence="5" id="KW-0256">Endoplasmic reticulum</keyword>
<evidence type="ECO:0000256" key="6">
    <source>
        <dbReference type="SAM" id="MobiDB-lite"/>
    </source>
</evidence>
<comment type="caution">
    <text evidence="7">The sequence shown here is derived from an EMBL/GenBank/DDBJ whole genome shotgun (WGS) entry which is preliminary data.</text>
</comment>
<gene>
    <name evidence="7" type="ORF">Clacol_009544</name>
</gene>
<dbReference type="GO" id="GO:0032259">
    <property type="term" value="P:methylation"/>
    <property type="evidence" value="ECO:0007669"/>
    <property type="project" value="UniProtKB-KW"/>
</dbReference>
<keyword evidence="5" id="KW-0949">S-adenosyl-L-methionine</keyword>
<keyword evidence="5" id="KW-0489">Methyltransferase</keyword>
<proteinExistence type="inferred from homology"/>
<dbReference type="PANTHER" id="PTHR12714">
    <property type="entry name" value="PROTEIN-S ISOPRENYLCYSTEINE O-METHYLTRANSFERASE"/>
    <property type="match status" value="1"/>
</dbReference>
<keyword evidence="5" id="KW-0808">Transferase</keyword>
<comment type="caution">
    <text evidence="5">Lacks conserved residue(s) required for the propagation of feature annotation.</text>
</comment>